<dbReference type="AlphaFoldDB" id="A0A9P0P111"/>
<evidence type="ECO:0000313" key="1">
    <source>
        <dbReference type="EMBL" id="CAH1962592.1"/>
    </source>
</evidence>
<gene>
    <name evidence="1" type="ORF">ACAOBT_LOCUS4746</name>
</gene>
<protein>
    <submittedName>
        <fullName evidence="1">Uncharacterized protein</fullName>
    </submittedName>
</protein>
<comment type="caution">
    <text evidence="1">The sequence shown here is derived from an EMBL/GenBank/DDBJ whole genome shotgun (WGS) entry which is preliminary data.</text>
</comment>
<sequence>MQLCARSKQKRDGTTDGQGAFCHCQNQHQIPENRQQSSLRCCVVCGCVQFVTEPLPPAIDYFV</sequence>
<evidence type="ECO:0000313" key="2">
    <source>
        <dbReference type="Proteomes" id="UP001152888"/>
    </source>
</evidence>
<organism evidence="1 2">
    <name type="scientific">Acanthoscelides obtectus</name>
    <name type="common">Bean weevil</name>
    <name type="synonym">Bruchus obtectus</name>
    <dbReference type="NCBI Taxonomy" id="200917"/>
    <lineage>
        <taxon>Eukaryota</taxon>
        <taxon>Metazoa</taxon>
        <taxon>Ecdysozoa</taxon>
        <taxon>Arthropoda</taxon>
        <taxon>Hexapoda</taxon>
        <taxon>Insecta</taxon>
        <taxon>Pterygota</taxon>
        <taxon>Neoptera</taxon>
        <taxon>Endopterygota</taxon>
        <taxon>Coleoptera</taxon>
        <taxon>Polyphaga</taxon>
        <taxon>Cucujiformia</taxon>
        <taxon>Chrysomeloidea</taxon>
        <taxon>Chrysomelidae</taxon>
        <taxon>Bruchinae</taxon>
        <taxon>Bruchini</taxon>
        <taxon>Acanthoscelides</taxon>
    </lineage>
</organism>
<accession>A0A9P0P111</accession>
<keyword evidence="2" id="KW-1185">Reference proteome</keyword>
<dbReference type="EMBL" id="CAKOFQ010006702">
    <property type="protein sequence ID" value="CAH1962592.1"/>
    <property type="molecule type" value="Genomic_DNA"/>
</dbReference>
<proteinExistence type="predicted"/>
<reference evidence="1" key="1">
    <citation type="submission" date="2022-03" db="EMBL/GenBank/DDBJ databases">
        <authorList>
            <person name="Sayadi A."/>
        </authorList>
    </citation>
    <scope>NUCLEOTIDE SEQUENCE</scope>
</reference>
<name>A0A9P0P111_ACAOB</name>
<dbReference type="Proteomes" id="UP001152888">
    <property type="component" value="Unassembled WGS sequence"/>
</dbReference>